<proteinExistence type="predicted"/>
<dbReference type="InterPro" id="IPR029479">
    <property type="entry name" value="Nitroreductase"/>
</dbReference>
<dbReference type="EMBL" id="CAADFC020000033">
    <property type="protein sequence ID" value="VIO79440.1"/>
    <property type="molecule type" value="Genomic_DNA"/>
</dbReference>
<dbReference type="AlphaFoldDB" id="A0A508TYX1"/>
<reference evidence="5" key="1">
    <citation type="submission" date="2019-02" db="EMBL/GenBank/DDBJ databases">
        <authorList>
            <person name="Pothier F.J."/>
        </authorList>
    </citation>
    <scope>NUCLEOTIDE SEQUENCE</scope>
    <source>
        <strain evidence="5">CI-1B</strain>
    </source>
</reference>
<dbReference type="GO" id="GO:0016491">
    <property type="term" value="F:oxidoreductase activity"/>
    <property type="evidence" value="ECO:0007669"/>
    <property type="project" value="UniProtKB-KW"/>
</dbReference>
<keyword evidence="2" id="KW-0288">FMN</keyword>
<dbReference type="EC" id="1.-.-.-" evidence="5"/>
<protein>
    <submittedName>
        <fullName evidence="5">Nitroreductase NfnB</fullName>
        <ecNumber evidence="5">1.-.-.-</ecNumber>
    </submittedName>
</protein>
<gene>
    <name evidence="5" type="primary">nfnB_4</name>
    <name evidence="5" type="ORF">CI1B_77890</name>
</gene>
<dbReference type="Proteomes" id="UP000328092">
    <property type="component" value="Unassembled WGS sequence"/>
</dbReference>
<dbReference type="Gene3D" id="3.40.109.10">
    <property type="entry name" value="NADH Oxidase"/>
    <property type="match status" value="1"/>
</dbReference>
<keyword evidence="1" id="KW-0285">Flavoprotein</keyword>
<sequence length="228" mass="25345">MNMSERPAMSVDEAIRRRRSVRGFLSCEVPVPILREVFALAQWAPSNCNVQPWFPHVVSGETLSRLREALVAAGMRDEPIKPDWPADGKFTGVYRERQVGAAQALYGAMGVARSDRVGRKLAYVRNHAFFDAPHAVFIFMPAPFDTREATDIGMYAQTLMLALTARGIASCAQGALGLFPDIVREQLGIPHSQKLLFGISFGYEDLDVKANAARVDRSPIEDVVRFHR</sequence>
<dbReference type="InterPro" id="IPR050627">
    <property type="entry name" value="Nitroreductase/BluB"/>
</dbReference>
<dbReference type="CDD" id="cd02136">
    <property type="entry name" value="PnbA_NfnB-like"/>
    <property type="match status" value="1"/>
</dbReference>
<name>A0A508TYX1_9BRAD</name>
<dbReference type="SUPFAM" id="SSF55469">
    <property type="entry name" value="FMN-dependent nitroreductase-like"/>
    <property type="match status" value="1"/>
</dbReference>
<comment type="caution">
    <text evidence="5">The sequence shown here is derived from an EMBL/GenBank/DDBJ whole genome shotgun (WGS) entry which is preliminary data.</text>
</comment>
<dbReference type="PANTHER" id="PTHR23026:SF90">
    <property type="entry name" value="IODOTYROSINE DEIODINASE 1"/>
    <property type="match status" value="1"/>
</dbReference>
<evidence type="ECO:0000313" key="5">
    <source>
        <dbReference type="EMBL" id="VIO79440.1"/>
    </source>
</evidence>
<dbReference type="Pfam" id="PF00881">
    <property type="entry name" value="Nitroreductase"/>
    <property type="match status" value="1"/>
</dbReference>
<dbReference type="RefSeq" id="WP_139864299.1">
    <property type="nucleotide sequence ID" value="NZ_CAADFC020000033.1"/>
</dbReference>
<dbReference type="PANTHER" id="PTHR23026">
    <property type="entry name" value="NADPH NITROREDUCTASE"/>
    <property type="match status" value="1"/>
</dbReference>
<evidence type="ECO:0000256" key="2">
    <source>
        <dbReference type="ARBA" id="ARBA00022643"/>
    </source>
</evidence>
<keyword evidence="3 5" id="KW-0560">Oxidoreductase</keyword>
<accession>A0A508TYX1</accession>
<evidence type="ECO:0000313" key="6">
    <source>
        <dbReference type="Proteomes" id="UP000328092"/>
    </source>
</evidence>
<evidence type="ECO:0000256" key="1">
    <source>
        <dbReference type="ARBA" id="ARBA00022630"/>
    </source>
</evidence>
<dbReference type="InterPro" id="IPR000415">
    <property type="entry name" value="Nitroreductase-like"/>
</dbReference>
<evidence type="ECO:0000259" key="4">
    <source>
        <dbReference type="Pfam" id="PF00881"/>
    </source>
</evidence>
<dbReference type="OrthoDB" id="9802510at2"/>
<keyword evidence="6" id="KW-1185">Reference proteome</keyword>
<organism evidence="5 6">
    <name type="scientific">Bradyrhizobium ivorense</name>
    <dbReference type="NCBI Taxonomy" id="2511166"/>
    <lineage>
        <taxon>Bacteria</taxon>
        <taxon>Pseudomonadati</taxon>
        <taxon>Pseudomonadota</taxon>
        <taxon>Alphaproteobacteria</taxon>
        <taxon>Hyphomicrobiales</taxon>
        <taxon>Nitrobacteraceae</taxon>
        <taxon>Bradyrhizobium</taxon>
    </lineage>
</organism>
<feature type="domain" description="Nitroreductase" evidence="4">
    <location>
        <begin position="15"/>
        <end position="203"/>
    </location>
</feature>
<evidence type="ECO:0000256" key="3">
    <source>
        <dbReference type="ARBA" id="ARBA00023002"/>
    </source>
</evidence>